<dbReference type="PANTHER" id="PTHR42939">
    <property type="entry name" value="ABC TRANSPORTER ATP-BINDING PROTEIN ALBC-RELATED"/>
    <property type="match status" value="1"/>
</dbReference>
<accession>A0A382ML17</accession>
<keyword evidence="3" id="KW-0067">ATP-binding</keyword>
<name>A0A382ML17_9ZZZZ</name>
<dbReference type="InterPro" id="IPR017871">
    <property type="entry name" value="ABC_transporter-like_CS"/>
</dbReference>
<dbReference type="SMART" id="SM00382">
    <property type="entry name" value="AAA"/>
    <property type="match status" value="1"/>
</dbReference>
<evidence type="ECO:0000256" key="2">
    <source>
        <dbReference type="ARBA" id="ARBA00022741"/>
    </source>
</evidence>
<evidence type="ECO:0000259" key="4">
    <source>
        <dbReference type="PROSITE" id="PS50893"/>
    </source>
</evidence>
<dbReference type="SUPFAM" id="SSF52540">
    <property type="entry name" value="P-loop containing nucleoside triphosphate hydrolases"/>
    <property type="match status" value="1"/>
</dbReference>
<dbReference type="Gene3D" id="3.40.50.300">
    <property type="entry name" value="P-loop containing nucleotide triphosphate hydrolases"/>
    <property type="match status" value="1"/>
</dbReference>
<dbReference type="Pfam" id="PF00005">
    <property type="entry name" value="ABC_tran"/>
    <property type="match status" value="1"/>
</dbReference>
<dbReference type="PANTHER" id="PTHR42939:SF1">
    <property type="entry name" value="ABC TRANSPORTER ATP-BINDING PROTEIN ALBC-RELATED"/>
    <property type="match status" value="1"/>
</dbReference>
<evidence type="ECO:0000313" key="5">
    <source>
        <dbReference type="EMBL" id="SVC48805.1"/>
    </source>
</evidence>
<gene>
    <name evidence="5" type="ORF">METZ01_LOCUS301659</name>
</gene>
<keyword evidence="2" id="KW-0547">Nucleotide-binding</keyword>
<evidence type="ECO:0000256" key="3">
    <source>
        <dbReference type="ARBA" id="ARBA00022840"/>
    </source>
</evidence>
<dbReference type="CDD" id="cd03230">
    <property type="entry name" value="ABC_DR_subfamily_A"/>
    <property type="match status" value="1"/>
</dbReference>
<keyword evidence="1" id="KW-0813">Transport</keyword>
<dbReference type="EMBL" id="UINC01093967">
    <property type="protein sequence ID" value="SVC48805.1"/>
    <property type="molecule type" value="Genomic_DNA"/>
</dbReference>
<dbReference type="GO" id="GO:0005524">
    <property type="term" value="F:ATP binding"/>
    <property type="evidence" value="ECO:0007669"/>
    <property type="project" value="UniProtKB-KW"/>
</dbReference>
<evidence type="ECO:0000256" key="1">
    <source>
        <dbReference type="ARBA" id="ARBA00022448"/>
    </source>
</evidence>
<dbReference type="InterPro" id="IPR027417">
    <property type="entry name" value="P-loop_NTPase"/>
</dbReference>
<feature type="domain" description="ABC transporter" evidence="4">
    <location>
        <begin position="4"/>
        <end position="228"/>
    </location>
</feature>
<protein>
    <recommendedName>
        <fullName evidence="4">ABC transporter domain-containing protein</fullName>
    </recommendedName>
</protein>
<reference evidence="5" key="1">
    <citation type="submission" date="2018-05" db="EMBL/GenBank/DDBJ databases">
        <authorList>
            <person name="Lanie J.A."/>
            <person name="Ng W.-L."/>
            <person name="Kazmierczak K.M."/>
            <person name="Andrzejewski T.M."/>
            <person name="Davidsen T.M."/>
            <person name="Wayne K.J."/>
            <person name="Tettelin H."/>
            <person name="Glass J.I."/>
            <person name="Rusch D."/>
            <person name="Podicherti R."/>
            <person name="Tsui H.-C.T."/>
            <person name="Winkler M.E."/>
        </authorList>
    </citation>
    <scope>NUCLEOTIDE SEQUENCE</scope>
</reference>
<sequence>MYAVETKSLTKFYGSFRGISNVSLSINKGDIFGLLGPNGAGKTTFLRLLMNLIKPTSGSALVLGMNSDIDSLKINSRIGYLQGDYVTYPSLKIIDLLNFTKNLRPSNQTDWNILCERFDLDVKRKIGDLSKGNRQKLGIVQAFMSDPELLILDEPTSGLDPLLQHEFESLIFERKERGASVIMSSHIFQEIESMCDKAGVIREGEIVSVENVSSLSEKRTFRIEVVFSKP</sequence>
<dbReference type="GO" id="GO:0016887">
    <property type="term" value="F:ATP hydrolysis activity"/>
    <property type="evidence" value="ECO:0007669"/>
    <property type="project" value="InterPro"/>
</dbReference>
<dbReference type="PROSITE" id="PS00211">
    <property type="entry name" value="ABC_TRANSPORTER_1"/>
    <property type="match status" value="1"/>
</dbReference>
<dbReference type="InterPro" id="IPR003593">
    <property type="entry name" value="AAA+_ATPase"/>
</dbReference>
<feature type="non-terminal residue" evidence="5">
    <location>
        <position position="230"/>
    </location>
</feature>
<dbReference type="AlphaFoldDB" id="A0A382ML17"/>
<dbReference type="InterPro" id="IPR003439">
    <property type="entry name" value="ABC_transporter-like_ATP-bd"/>
</dbReference>
<dbReference type="InterPro" id="IPR051782">
    <property type="entry name" value="ABC_Transporter_VariousFunc"/>
</dbReference>
<dbReference type="PROSITE" id="PS50893">
    <property type="entry name" value="ABC_TRANSPORTER_2"/>
    <property type="match status" value="1"/>
</dbReference>
<organism evidence="5">
    <name type="scientific">marine metagenome</name>
    <dbReference type="NCBI Taxonomy" id="408172"/>
    <lineage>
        <taxon>unclassified sequences</taxon>
        <taxon>metagenomes</taxon>
        <taxon>ecological metagenomes</taxon>
    </lineage>
</organism>
<proteinExistence type="predicted"/>